<dbReference type="GO" id="GO:0005436">
    <property type="term" value="F:sodium:phosphate symporter activity"/>
    <property type="evidence" value="ECO:0007669"/>
    <property type="project" value="InterPro"/>
</dbReference>
<evidence type="ECO:0000313" key="7">
    <source>
        <dbReference type="EMBL" id="NDY58026.1"/>
    </source>
</evidence>
<name>A0A7K3NPA6_9BACT</name>
<sequence>MFHVIVGFLGGMGLFFMGLKLSGDGVRAIVGNRFRSLFRTWTRTRATGLCTGFAAGLAFQSTSAISLLLASFVGAGTINAIQALPVMAGANIGSAFLVLMAVLDIRVLALCLLGVSGLIITFERPLRFVHAASIFFGVGLLLFGLGIVRTSCAPLAETEWFRAFVSSQGMPLPFYLLIGMAACLLLQTSAGVSILSITLAASGIMDGDDALAVIFGSLFGSSVLSRFYAIQLKGQRKLLVMGQVLFNVVGLGIFLPPFFIEHYTGLPLLLKPLAAIFPDLPERLTAINIAFDTLSALVVTAGLPVYHRLLSRLCPDETGSLDGLAYARELAHVSPETALALINKEQTRLGVHLPGFTASLRRAIDRCEGCDVRGLSRDGMNLLAQIDGCLLELVTRGRADGIASEVALLQDIQGVLRALFDGLAQLVSGLDARTVSPGMARLREMLLAALDALLLQVRDVLPGTDPEDWELLLTTLKDRENVMAGLRAQYLTGTQALPPEDQWRFLQASGLFERCVWLLRQLVRQEHRFLIAMGDMTGCDTTVAG</sequence>
<dbReference type="GO" id="GO:0044341">
    <property type="term" value="P:sodium-dependent phosphate transport"/>
    <property type="evidence" value="ECO:0007669"/>
    <property type="project" value="InterPro"/>
</dbReference>
<evidence type="ECO:0000313" key="8">
    <source>
        <dbReference type="Proteomes" id="UP000469724"/>
    </source>
</evidence>
<keyword evidence="8" id="KW-1185">Reference proteome</keyword>
<feature type="transmembrane region" description="Helical" evidence="6">
    <location>
        <begin position="128"/>
        <end position="148"/>
    </location>
</feature>
<evidence type="ECO:0000256" key="5">
    <source>
        <dbReference type="ARBA" id="ARBA00023136"/>
    </source>
</evidence>
<dbReference type="Proteomes" id="UP000469724">
    <property type="component" value="Unassembled WGS sequence"/>
</dbReference>
<gene>
    <name evidence="7" type="ORF">G3N56_14925</name>
</gene>
<feature type="transmembrane region" description="Helical" evidence="6">
    <location>
        <begin position="238"/>
        <end position="260"/>
    </location>
</feature>
<feature type="transmembrane region" description="Helical" evidence="6">
    <location>
        <begin position="96"/>
        <end position="122"/>
    </location>
</feature>
<dbReference type="RefSeq" id="WP_163303106.1">
    <property type="nucleotide sequence ID" value="NZ_JAAGRQ010000074.1"/>
</dbReference>
<evidence type="ECO:0000256" key="2">
    <source>
        <dbReference type="ARBA" id="ARBA00022475"/>
    </source>
</evidence>
<evidence type="ECO:0000256" key="6">
    <source>
        <dbReference type="SAM" id="Phobius"/>
    </source>
</evidence>
<keyword evidence="4 6" id="KW-1133">Transmembrane helix</keyword>
<dbReference type="Pfam" id="PF02690">
    <property type="entry name" value="Na_Pi_cotrans"/>
    <property type="match status" value="1"/>
</dbReference>
<keyword evidence="2" id="KW-1003">Cell membrane</keyword>
<evidence type="ECO:0000256" key="3">
    <source>
        <dbReference type="ARBA" id="ARBA00022692"/>
    </source>
</evidence>
<dbReference type="GO" id="GO:0005886">
    <property type="term" value="C:plasma membrane"/>
    <property type="evidence" value="ECO:0007669"/>
    <property type="project" value="UniProtKB-SubCell"/>
</dbReference>
<organism evidence="7 8">
    <name type="scientific">Desulfolutivibrio sulfodismutans</name>
    <dbReference type="NCBI Taxonomy" id="63561"/>
    <lineage>
        <taxon>Bacteria</taxon>
        <taxon>Pseudomonadati</taxon>
        <taxon>Thermodesulfobacteriota</taxon>
        <taxon>Desulfovibrionia</taxon>
        <taxon>Desulfovibrionales</taxon>
        <taxon>Desulfovibrionaceae</taxon>
        <taxon>Desulfolutivibrio</taxon>
    </lineage>
</organism>
<dbReference type="EMBL" id="JAAGRQ010000074">
    <property type="protein sequence ID" value="NDY58026.1"/>
    <property type="molecule type" value="Genomic_DNA"/>
</dbReference>
<accession>A0A7K3NPA6</accession>
<dbReference type="AlphaFoldDB" id="A0A7K3NPA6"/>
<evidence type="ECO:0000256" key="1">
    <source>
        <dbReference type="ARBA" id="ARBA00004651"/>
    </source>
</evidence>
<feature type="transmembrane region" description="Helical" evidence="6">
    <location>
        <begin position="52"/>
        <end position="75"/>
    </location>
</feature>
<keyword evidence="5 6" id="KW-0472">Membrane</keyword>
<dbReference type="PANTHER" id="PTHR10010:SF46">
    <property type="entry name" value="SODIUM-DEPENDENT PHOSPHATE TRANSPORT PROTEIN 2B"/>
    <property type="match status" value="1"/>
</dbReference>
<proteinExistence type="predicted"/>
<dbReference type="InterPro" id="IPR003841">
    <property type="entry name" value="Na/Pi_transpt"/>
</dbReference>
<evidence type="ECO:0000256" key="4">
    <source>
        <dbReference type="ARBA" id="ARBA00022989"/>
    </source>
</evidence>
<keyword evidence="3 6" id="KW-0812">Transmembrane</keyword>
<reference evidence="7 8" key="1">
    <citation type="submission" date="2020-02" db="EMBL/GenBank/DDBJ databases">
        <title>Comparative genomics of sulfur disproportionating microorganisms.</title>
        <authorList>
            <person name="Ward L.M."/>
            <person name="Bertran E."/>
            <person name="Johnston D.T."/>
        </authorList>
    </citation>
    <scope>NUCLEOTIDE SEQUENCE [LARGE SCALE GENOMIC DNA]</scope>
    <source>
        <strain evidence="7 8">DSM 3696</strain>
    </source>
</reference>
<protein>
    <submittedName>
        <fullName evidence="7">Na/Pi cotransporter family protein</fullName>
    </submittedName>
</protein>
<comment type="subcellular location">
    <subcellularLocation>
        <location evidence="1">Cell membrane</location>
        <topology evidence="1">Multi-pass membrane protein</topology>
    </subcellularLocation>
</comment>
<dbReference type="PANTHER" id="PTHR10010">
    <property type="entry name" value="SOLUTE CARRIER FAMILY 34 SODIUM PHOSPHATE , MEMBER 2-RELATED"/>
    <property type="match status" value="1"/>
</dbReference>
<feature type="transmembrane region" description="Helical" evidence="6">
    <location>
        <begin position="210"/>
        <end position="229"/>
    </location>
</feature>
<comment type="caution">
    <text evidence="7">The sequence shown here is derived from an EMBL/GenBank/DDBJ whole genome shotgun (WGS) entry which is preliminary data.</text>
</comment>
<dbReference type="NCBIfam" id="NF037997">
    <property type="entry name" value="Na_Pi_symport"/>
    <property type="match status" value="1"/>
</dbReference>
<feature type="transmembrane region" description="Helical" evidence="6">
    <location>
        <begin position="174"/>
        <end position="204"/>
    </location>
</feature>